<dbReference type="Pfam" id="PF12697">
    <property type="entry name" value="Abhydrolase_6"/>
    <property type="match status" value="1"/>
</dbReference>
<dbReference type="PANTHER" id="PTHR15913:SF0">
    <property type="entry name" value="MASPARDIN"/>
    <property type="match status" value="1"/>
</dbReference>
<evidence type="ECO:0000259" key="4">
    <source>
        <dbReference type="Pfam" id="PF12697"/>
    </source>
</evidence>
<dbReference type="PANTHER" id="PTHR15913">
    <property type="entry name" value="ACID CLUSTER PROTEIN 33"/>
    <property type="match status" value="1"/>
</dbReference>
<dbReference type="SUPFAM" id="SSF53474">
    <property type="entry name" value="alpha/beta-Hydrolases"/>
    <property type="match status" value="1"/>
</dbReference>
<dbReference type="EMBL" id="BAABFO010000010">
    <property type="protein sequence ID" value="GAA4333318.1"/>
    <property type="molecule type" value="Genomic_DNA"/>
</dbReference>
<reference evidence="6" key="1">
    <citation type="journal article" date="2019" name="Int. J. Syst. Evol. Microbiol.">
        <title>The Global Catalogue of Microorganisms (GCM) 10K type strain sequencing project: providing services to taxonomists for standard genome sequencing and annotation.</title>
        <authorList>
            <consortium name="The Broad Institute Genomics Platform"/>
            <consortium name="The Broad Institute Genome Sequencing Center for Infectious Disease"/>
            <person name="Wu L."/>
            <person name="Ma J."/>
        </authorList>
    </citation>
    <scope>NUCLEOTIDE SEQUENCE [LARGE SCALE GENOMIC DNA]</scope>
    <source>
        <strain evidence="6">JCM 17666</strain>
    </source>
</reference>
<proteinExistence type="predicted"/>
<dbReference type="InterPro" id="IPR000073">
    <property type="entry name" value="AB_hydrolase_1"/>
</dbReference>
<protein>
    <recommendedName>
        <fullName evidence="2">Maspardin</fullName>
    </recommendedName>
</protein>
<keyword evidence="3" id="KW-0963">Cytoplasm</keyword>
<evidence type="ECO:0000313" key="5">
    <source>
        <dbReference type="EMBL" id="GAA4333318.1"/>
    </source>
</evidence>
<gene>
    <name evidence="5" type="ORF">GCM10023144_24460</name>
</gene>
<feature type="domain" description="AB hydrolase-1" evidence="4">
    <location>
        <begin position="45"/>
        <end position="260"/>
    </location>
</feature>
<dbReference type="RefSeq" id="WP_345249753.1">
    <property type="nucleotide sequence ID" value="NZ_BAABFO010000010.1"/>
</dbReference>
<dbReference type="Proteomes" id="UP001501671">
    <property type="component" value="Unassembled WGS sequence"/>
</dbReference>
<evidence type="ECO:0000313" key="6">
    <source>
        <dbReference type="Proteomes" id="UP001501671"/>
    </source>
</evidence>
<accession>A0ABP8H242</accession>
<evidence type="ECO:0000256" key="2">
    <source>
        <dbReference type="ARBA" id="ARBA00020148"/>
    </source>
</evidence>
<name>A0ABP8H242_9BURK</name>
<comment type="subcellular location">
    <subcellularLocation>
        <location evidence="1">Cytoplasm</location>
    </subcellularLocation>
</comment>
<comment type="caution">
    <text evidence="5">The sequence shown here is derived from an EMBL/GenBank/DDBJ whole genome shotgun (WGS) entry which is preliminary data.</text>
</comment>
<evidence type="ECO:0000256" key="1">
    <source>
        <dbReference type="ARBA" id="ARBA00004496"/>
    </source>
</evidence>
<organism evidence="5 6">
    <name type="scientific">Pigmentiphaga soli</name>
    <dbReference type="NCBI Taxonomy" id="1007095"/>
    <lineage>
        <taxon>Bacteria</taxon>
        <taxon>Pseudomonadati</taxon>
        <taxon>Pseudomonadota</taxon>
        <taxon>Betaproteobacteria</taxon>
        <taxon>Burkholderiales</taxon>
        <taxon>Alcaligenaceae</taxon>
        <taxon>Pigmentiphaga</taxon>
    </lineage>
</organism>
<dbReference type="Gene3D" id="3.40.50.1820">
    <property type="entry name" value="alpha/beta hydrolase"/>
    <property type="match status" value="1"/>
</dbReference>
<dbReference type="InterPro" id="IPR026151">
    <property type="entry name" value="Maspardin"/>
</dbReference>
<dbReference type="InterPro" id="IPR029058">
    <property type="entry name" value="AB_hydrolase_fold"/>
</dbReference>
<sequence length="268" mass="29017">MTTADIESQRAWLAGLEARHPWHSLVVDGHEWRWLDTARPGPAAVLLPGSVGDGAMFGRILLSLGRRARLVAVTYPALSEPQALAAGLAAVMDHLRLPRATVAGSSFAAYWAQFFALAHPQRVHALIIGNGFTDGADLAANPLFDRAHVESTPAAALHAEWLARVRATPPSPLQALQEIMLAERQQPDNLRARFLGVVKASACPPLPLAPAAVTVLDCDDDPLIPPAARARLRARYPGARHVCLPRGGHYPHLLNPEEYERLLETAMQ</sequence>
<evidence type="ECO:0000256" key="3">
    <source>
        <dbReference type="ARBA" id="ARBA00022490"/>
    </source>
</evidence>
<keyword evidence="6" id="KW-1185">Reference proteome</keyword>